<accession>A0AA36IB08</accession>
<dbReference type="Proteomes" id="UP001178507">
    <property type="component" value="Unassembled WGS sequence"/>
</dbReference>
<protein>
    <submittedName>
        <fullName evidence="3">Uncharacterized protein</fullName>
    </submittedName>
</protein>
<dbReference type="EMBL" id="CAUJNA010001092">
    <property type="protein sequence ID" value="CAJ1384189.1"/>
    <property type="molecule type" value="Genomic_DNA"/>
</dbReference>
<organism evidence="3 4">
    <name type="scientific">Effrenium voratum</name>
    <dbReference type="NCBI Taxonomy" id="2562239"/>
    <lineage>
        <taxon>Eukaryota</taxon>
        <taxon>Sar</taxon>
        <taxon>Alveolata</taxon>
        <taxon>Dinophyceae</taxon>
        <taxon>Suessiales</taxon>
        <taxon>Symbiodiniaceae</taxon>
        <taxon>Effrenium</taxon>
    </lineage>
</organism>
<comment type="caution">
    <text evidence="3">The sequence shown here is derived from an EMBL/GenBank/DDBJ whole genome shotgun (WGS) entry which is preliminary data.</text>
</comment>
<feature type="chain" id="PRO_5041434446" evidence="2">
    <location>
        <begin position="16"/>
        <end position="234"/>
    </location>
</feature>
<keyword evidence="4" id="KW-1185">Reference proteome</keyword>
<evidence type="ECO:0000313" key="3">
    <source>
        <dbReference type="EMBL" id="CAJ1384189.1"/>
    </source>
</evidence>
<name>A0AA36IB08_9DINO</name>
<keyword evidence="2" id="KW-0732">Signal</keyword>
<evidence type="ECO:0000256" key="2">
    <source>
        <dbReference type="SAM" id="SignalP"/>
    </source>
</evidence>
<evidence type="ECO:0000256" key="1">
    <source>
        <dbReference type="SAM" id="MobiDB-lite"/>
    </source>
</evidence>
<feature type="compositionally biased region" description="Basic and acidic residues" evidence="1">
    <location>
        <begin position="135"/>
        <end position="145"/>
    </location>
</feature>
<sequence length="234" mass="26375">MALLLTALLAQVAFAVPQADFKAYEDYKKDMIAAGQGAMNFTGFTQAWSKFQHFQNYLHKKGSESPFGFHSFVGEYDKFMDFQHYLGKGAEHQKDESANFKDFLDFEKFLSFSHQGHGQHMNFPGAPVMMAAAGGDDKKSKHEDSQDADDQGFGGFAQRFVPAGTTDGGPKGGLSGVTADFHKYMDYSKYMNMSHQYTQKDWMSEWHKFANQSQQQNAPYNAKDCKTKAELDAW</sequence>
<reference evidence="3" key="1">
    <citation type="submission" date="2023-08" db="EMBL/GenBank/DDBJ databases">
        <authorList>
            <person name="Chen Y."/>
            <person name="Shah S."/>
            <person name="Dougan E. K."/>
            <person name="Thang M."/>
            <person name="Chan C."/>
        </authorList>
    </citation>
    <scope>NUCLEOTIDE SEQUENCE</scope>
</reference>
<feature type="region of interest" description="Disordered" evidence="1">
    <location>
        <begin position="133"/>
        <end position="172"/>
    </location>
</feature>
<feature type="signal peptide" evidence="2">
    <location>
        <begin position="1"/>
        <end position="15"/>
    </location>
</feature>
<evidence type="ECO:0000313" key="4">
    <source>
        <dbReference type="Proteomes" id="UP001178507"/>
    </source>
</evidence>
<feature type="non-terminal residue" evidence="3">
    <location>
        <position position="1"/>
    </location>
</feature>
<proteinExistence type="predicted"/>
<dbReference type="AlphaFoldDB" id="A0AA36IB08"/>
<gene>
    <name evidence="3" type="ORF">EVOR1521_LOCUS11100</name>
</gene>